<gene>
    <name evidence="4" type="ORF">ALAG00032_LOCUS4936</name>
</gene>
<feature type="domain" description="UDENN" evidence="3">
    <location>
        <begin position="15"/>
        <end position="433"/>
    </location>
</feature>
<evidence type="ECO:0000256" key="2">
    <source>
        <dbReference type="SAM" id="MobiDB-lite"/>
    </source>
</evidence>
<dbReference type="InterPro" id="IPR037516">
    <property type="entry name" value="Tripartite_DENN"/>
</dbReference>
<keyword evidence="1" id="KW-0677">Repeat</keyword>
<proteinExistence type="predicted"/>
<dbReference type="PANTHER" id="PTHR23084">
    <property type="entry name" value="PHOSPHATIDYLINOSITOL-4-PHOSPHATE 5-KINASE RELATED"/>
    <property type="match status" value="1"/>
</dbReference>
<dbReference type="InterPro" id="IPR003409">
    <property type="entry name" value="MORN"/>
</dbReference>
<protein>
    <recommendedName>
        <fullName evidence="3">UDENN domain-containing protein</fullName>
    </recommendedName>
</protein>
<feature type="region of interest" description="Disordered" evidence="2">
    <location>
        <begin position="1178"/>
        <end position="1244"/>
    </location>
</feature>
<reference evidence="4" key="1">
    <citation type="submission" date="2021-01" db="EMBL/GenBank/DDBJ databases">
        <authorList>
            <person name="Corre E."/>
            <person name="Pelletier E."/>
            <person name="Niang G."/>
            <person name="Scheremetjew M."/>
            <person name="Finn R."/>
            <person name="Kale V."/>
            <person name="Holt S."/>
            <person name="Cochrane G."/>
            <person name="Meng A."/>
            <person name="Brown T."/>
            <person name="Cohen L."/>
        </authorList>
    </citation>
    <scope>NUCLEOTIDE SEQUENCE</scope>
    <source>
        <strain evidence="4">CCMP1510</strain>
    </source>
</reference>
<dbReference type="SMART" id="SM00698">
    <property type="entry name" value="MORN"/>
    <property type="match status" value="13"/>
</dbReference>
<dbReference type="Gene3D" id="2.20.110.10">
    <property type="entry name" value="Histone H3 K4-specific methyltransferase SET7/9 N-terminal domain"/>
    <property type="match status" value="6"/>
</dbReference>
<dbReference type="PROSITE" id="PS50211">
    <property type="entry name" value="DENN"/>
    <property type="match status" value="1"/>
</dbReference>
<organism evidence="4">
    <name type="scientific">Aureoumbra lagunensis</name>
    <dbReference type="NCBI Taxonomy" id="44058"/>
    <lineage>
        <taxon>Eukaryota</taxon>
        <taxon>Sar</taxon>
        <taxon>Stramenopiles</taxon>
        <taxon>Ochrophyta</taxon>
        <taxon>Pelagophyceae</taxon>
        <taxon>Pelagomonadales</taxon>
        <taxon>Aureoumbra</taxon>
    </lineage>
</organism>
<feature type="compositionally biased region" description="Polar residues" evidence="2">
    <location>
        <begin position="1183"/>
        <end position="1195"/>
    </location>
</feature>
<name>A0A7S3JT67_9STRA</name>
<dbReference type="InterPro" id="IPR018307">
    <property type="entry name" value="ABL9/DENND6_dom"/>
</dbReference>
<dbReference type="PANTHER" id="PTHR23084:SF263">
    <property type="entry name" value="MORN REPEAT-CONTAINING PROTEIN 1"/>
    <property type="match status" value="1"/>
</dbReference>
<dbReference type="Pfam" id="PF02493">
    <property type="entry name" value="MORN"/>
    <property type="match status" value="14"/>
</dbReference>
<evidence type="ECO:0000313" key="4">
    <source>
        <dbReference type="EMBL" id="CAE0364195.1"/>
    </source>
</evidence>
<dbReference type="EMBL" id="HBIJ01007025">
    <property type="protein sequence ID" value="CAE0364195.1"/>
    <property type="molecule type" value="Transcribed_RNA"/>
</dbReference>
<evidence type="ECO:0000256" key="1">
    <source>
        <dbReference type="ARBA" id="ARBA00022737"/>
    </source>
</evidence>
<feature type="compositionally biased region" description="Basic and acidic residues" evidence="2">
    <location>
        <begin position="1196"/>
        <end position="1216"/>
    </location>
</feature>
<dbReference type="Pfam" id="PF09794">
    <property type="entry name" value="Avl9"/>
    <property type="match status" value="1"/>
</dbReference>
<accession>A0A7S3JT67</accession>
<dbReference type="SUPFAM" id="SSF82185">
    <property type="entry name" value="Histone H3 K4-specific methyltransferase SET7/9 N-terminal domain"/>
    <property type="match status" value="5"/>
</dbReference>
<feature type="compositionally biased region" description="Low complexity" evidence="2">
    <location>
        <begin position="1219"/>
        <end position="1228"/>
    </location>
</feature>
<dbReference type="AlphaFoldDB" id="A0A7S3JT67"/>
<evidence type="ECO:0000259" key="3">
    <source>
        <dbReference type="PROSITE" id="PS50211"/>
    </source>
</evidence>
<sequence>MMEAGIVEEEMEPTAFSCLIEFDEVEGPVVRWIEPDNGMSKELRKRCNDELAFLCLAENASSISESRSDSSDHAGTTWIRVHVSDNDCVFGASAMVSERAKHQRGRQLAVAVLSRFPAFDALEIRARALSVVALESASMNARSTARQVAFSAAARCRCPSFDGDYAAAIPCERFVLQHAEITVRLIRSIITGSSLVCFSSKSSSASRAVVALASVLPALISLGWSTYVNVSTAPLLGKHDFNWRRAGFPLATGTHWLPAVSMAQLDDLLLFKGPLVLGTCNSMLARRLADAPQTQAIILDLDALDAPDSGNSISLPQNNKDVYNWPLDTHSKKLVTTLLEFSSKLSTRSEKQHDNNNGWLGSSSWVQRQFKHWLIAEMRTAAQGPKNGSMSLERLVLRSAKTDRKWFSRLAETEAFRRITNTTEECLSDDDETTVNYEISKYEGGFDENNLRDGQGILRTEDGRYEGEFVAGNRCGQGIWLSSDGRRKYQGPWAYDKEHGSNGCLEIEDDRGRMWQCKGEFQYGNCHGVGEIILLNNKNKWRYRGELFEGLPDGAGSLDCDAHVCGLRGPFFETEESVWPKFLQHTGEWRRGRRHGVGHSVFLREEDFFFDPNESSKKKNKTLTAIQAEWILASGEWQQDKLIEGVVRRGDGSERQGSFVETVKLQGLGQLTTAEGDQFDGVFIAGEMDDDASSWTVRFSDGTRYAGQLSSGVPSGKGICRYANGDCYQGDFCCGLRDGDGTLVRADGETLTGKWRCDNFVRGENNESNAQNGNFYSAMLFDDEDDDDEVHDEDFIELNKKDDGQDEKYFDAEYEDGSSSLAEATQLLTTRVSEQQKKNAKNVIFIDENNAKSSANLVEPSTMPQADECTSAPRNGTARVRYPNGDIYEGAFINGLRHGRGIFTEALTGSWYDGFWEKGRRHGTGTFVTGDKSFIFDGTWRHGRRVKGLAVVKGRCSYSGEWKNSLFHGQGKLIDSAKNTYIGEFQQGRKSGIGKQTYFDSGAIYTGSWLNGERNGHGTCVYTNLKTYCGEWKDDKWHGHGQLLEGDDGRIIFDGVFQKSKRHGFGVQTDEDGTTREGYWNQDQPDESKEWTLTFPDGSVYVGLLKHGQPHADAAVLKRPDTGELYQGAFEHGKKSGKGYAIFSSGECYLGDFKNDHISLSGSGVLTLPDGTNIEFHGGAPVHSSSSVTEDNNNNVKEKSERYPLNHQSSMERLDCLRSMSSASFSSPSSPPTRVQTDHEDEGF</sequence>